<dbReference type="SUPFAM" id="SSF56672">
    <property type="entry name" value="DNA/RNA polymerases"/>
    <property type="match status" value="1"/>
</dbReference>
<dbReference type="EMBL" id="WNYA01000004">
    <property type="protein sequence ID" value="KAG8579422.1"/>
    <property type="molecule type" value="Genomic_DNA"/>
</dbReference>
<evidence type="ECO:0000313" key="2">
    <source>
        <dbReference type="Proteomes" id="UP000824782"/>
    </source>
</evidence>
<comment type="caution">
    <text evidence="1">The sequence shown here is derived from an EMBL/GenBank/DDBJ whole genome shotgun (WGS) entry which is preliminary data.</text>
</comment>
<proteinExistence type="predicted"/>
<dbReference type="InterPro" id="IPR052055">
    <property type="entry name" value="Hepadnavirus_pol/RT"/>
</dbReference>
<keyword evidence="2" id="KW-1185">Reference proteome</keyword>
<dbReference type="PANTHER" id="PTHR33050:SF8">
    <property type="entry name" value="REVERSE TRANSCRIPTASE DOMAIN-CONTAINING PROTEIN"/>
    <property type="match status" value="1"/>
</dbReference>
<dbReference type="CDD" id="cd09275">
    <property type="entry name" value="RNase_HI_RT_DIRS1"/>
    <property type="match status" value="1"/>
</dbReference>
<dbReference type="AlphaFoldDB" id="A0AAV7C4I3"/>
<protein>
    <submittedName>
        <fullName evidence="1">Uncharacterized protein</fullName>
    </submittedName>
</protein>
<dbReference type="InterPro" id="IPR043502">
    <property type="entry name" value="DNA/RNA_pol_sf"/>
</dbReference>
<organism evidence="1 2">
    <name type="scientific">Engystomops pustulosus</name>
    <name type="common">Tungara frog</name>
    <name type="synonym">Physalaemus pustulosus</name>
    <dbReference type="NCBI Taxonomy" id="76066"/>
    <lineage>
        <taxon>Eukaryota</taxon>
        <taxon>Metazoa</taxon>
        <taxon>Chordata</taxon>
        <taxon>Craniata</taxon>
        <taxon>Vertebrata</taxon>
        <taxon>Euteleostomi</taxon>
        <taxon>Amphibia</taxon>
        <taxon>Batrachia</taxon>
        <taxon>Anura</taxon>
        <taxon>Neobatrachia</taxon>
        <taxon>Hyloidea</taxon>
        <taxon>Leptodactylidae</taxon>
        <taxon>Leiuperinae</taxon>
        <taxon>Engystomops</taxon>
    </lineage>
</organism>
<evidence type="ECO:0000313" key="1">
    <source>
        <dbReference type="EMBL" id="KAG8579422.1"/>
    </source>
</evidence>
<gene>
    <name evidence="1" type="ORF">GDO81_010876</name>
</gene>
<reference evidence="1" key="1">
    <citation type="thesis" date="2020" institute="ProQuest LLC" country="789 East Eisenhower Parkway, Ann Arbor, MI, USA">
        <title>Comparative Genomics and Chromosome Evolution.</title>
        <authorList>
            <person name="Mudd A.B."/>
        </authorList>
    </citation>
    <scope>NUCLEOTIDE SEQUENCE</scope>
    <source>
        <strain evidence="1">237g6f4</strain>
        <tissue evidence="1">Blood</tissue>
    </source>
</reference>
<accession>A0AAV7C4I3</accession>
<dbReference type="PANTHER" id="PTHR33050">
    <property type="entry name" value="REVERSE TRANSCRIPTASE DOMAIN-CONTAINING PROTEIN"/>
    <property type="match status" value="1"/>
</dbReference>
<dbReference type="Proteomes" id="UP000824782">
    <property type="component" value="Unassembled WGS sequence"/>
</dbReference>
<sequence length="226" mass="25587">MQSLLGLLVFACRVMPMGRVFSRRLSLATKGARHPEHRIRISAQLRAYLRVWESFLVTYNGRTCWQASEVTNSEISLFTDAVGAHGFGAIFGSSWCADSWPHEWSASGLVKNLTLLELFPIVVSVELWGNLLANKRICFWTDNLGVVFAVNKLTSSSLPVLALLRHLVLRCLEWNIMFRAQHVPGVDNVIADPLSRLDFQVFRQRFPGAELEGCRCPPHMWNLIHV</sequence>
<name>A0AAV7C4I3_ENGPU</name>